<dbReference type="InterPro" id="IPR018957">
    <property type="entry name" value="Znf_C3HC4_RING-type"/>
</dbReference>
<dbReference type="PANTHER" id="PTHR37984">
    <property type="entry name" value="PROTEIN CBG26694"/>
    <property type="match status" value="1"/>
</dbReference>
<proteinExistence type="predicted"/>
<dbReference type="Gene3D" id="3.30.40.10">
    <property type="entry name" value="Zinc/RING finger domain, C3HC4 (zinc finger)"/>
    <property type="match status" value="1"/>
</dbReference>
<protein>
    <recommendedName>
        <fullName evidence="5">RING-type domain-containing protein</fullName>
    </recommendedName>
</protein>
<dbReference type="EMBL" id="CAXLJL010000600">
    <property type="protein sequence ID" value="CAL5139228.1"/>
    <property type="molecule type" value="Genomic_DNA"/>
</dbReference>
<gene>
    <name evidence="6" type="ORF">CDAUBV1_LOCUS14262</name>
</gene>
<evidence type="ECO:0000256" key="3">
    <source>
        <dbReference type="ARBA" id="ARBA00022833"/>
    </source>
</evidence>
<keyword evidence="1" id="KW-0479">Metal-binding</keyword>
<dbReference type="Proteomes" id="UP001497525">
    <property type="component" value="Unassembled WGS sequence"/>
</dbReference>
<dbReference type="GO" id="GO:0003676">
    <property type="term" value="F:nucleic acid binding"/>
    <property type="evidence" value="ECO:0007669"/>
    <property type="project" value="InterPro"/>
</dbReference>
<evidence type="ECO:0000313" key="6">
    <source>
        <dbReference type="EMBL" id="CAL5139228.1"/>
    </source>
</evidence>
<dbReference type="Gene3D" id="3.30.420.10">
    <property type="entry name" value="Ribonuclease H-like superfamily/Ribonuclease H"/>
    <property type="match status" value="1"/>
</dbReference>
<dbReference type="InterPro" id="IPR012337">
    <property type="entry name" value="RNaseH-like_sf"/>
</dbReference>
<dbReference type="AlphaFoldDB" id="A0AAV2TWF8"/>
<dbReference type="InterPro" id="IPR050951">
    <property type="entry name" value="Retrovirus_Pol_polyprotein"/>
</dbReference>
<dbReference type="InterPro" id="IPR001841">
    <property type="entry name" value="Znf_RING"/>
</dbReference>
<sequence>MAEARREVILLNSKAICQLIRCTICRGRLRHPKSLPCLHTYCGDPCLESLRTAGFRACPYCKASFNDSDVKSNPFLDNFVKLVSKSRRREKVCIQCNKKIRIDRLCPHCGDKFCQKCWVAHSDETKGDLERHNNQFFRAIDFEDYNLTDEELINKKMLLKFSESLRVSSLLAQSYIDKWVEVTQQGPGLLVGELTGELRGIENEMLKLGQKFGLKMDLTTTHTDASKKPWKRLHVMYEEFSANLIFLIVLDLETQWPEISLTSGVAPSLTVQYLIDLFSCYGVPETIVTSEDGRILSPSFRQLCRVNQIHYVEQPRRNSSSTTFLNKFRQWVSQTANQHITDDDLQNFLSSYRYSPCPSLPENNSPAELFLGRKFDTTNKLHYITLPEQKKPCDEVSNRPFRQFIPKRGSSVQYPLSSDPRYPLPPNLNLSVSNGDGFYESWNRAPYRKAAYGTSWKPDSRRFNKIKQTDSQNMAY</sequence>
<organism evidence="6 7">
    <name type="scientific">Calicophoron daubneyi</name>
    <name type="common">Rumen fluke</name>
    <name type="synonym">Paramphistomum daubneyi</name>
    <dbReference type="NCBI Taxonomy" id="300641"/>
    <lineage>
        <taxon>Eukaryota</taxon>
        <taxon>Metazoa</taxon>
        <taxon>Spiralia</taxon>
        <taxon>Lophotrochozoa</taxon>
        <taxon>Platyhelminthes</taxon>
        <taxon>Trematoda</taxon>
        <taxon>Digenea</taxon>
        <taxon>Plagiorchiida</taxon>
        <taxon>Pronocephalata</taxon>
        <taxon>Paramphistomoidea</taxon>
        <taxon>Paramphistomidae</taxon>
        <taxon>Calicophoron</taxon>
    </lineage>
</organism>
<feature type="domain" description="RING-type" evidence="5">
    <location>
        <begin position="22"/>
        <end position="62"/>
    </location>
</feature>
<dbReference type="InterPro" id="IPR013083">
    <property type="entry name" value="Znf_RING/FYVE/PHD"/>
</dbReference>
<dbReference type="PANTHER" id="PTHR37984:SF5">
    <property type="entry name" value="PROTEIN NYNRIN-LIKE"/>
    <property type="match status" value="1"/>
</dbReference>
<dbReference type="GO" id="GO:0008270">
    <property type="term" value="F:zinc ion binding"/>
    <property type="evidence" value="ECO:0007669"/>
    <property type="project" value="UniProtKB-KW"/>
</dbReference>
<reference evidence="6" key="1">
    <citation type="submission" date="2024-06" db="EMBL/GenBank/DDBJ databases">
        <authorList>
            <person name="Liu X."/>
            <person name="Lenzi L."/>
            <person name="Haldenby T S."/>
            <person name="Uol C."/>
        </authorList>
    </citation>
    <scope>NUCLEOTIDE SEQUENCE</scope>
</reference>
<name>A0AAV2TWF8_CALDB</name>
<dbReference type="PROSITE" id="PS50089">
    <property type="entry name" value="ZF_RING_2"/>
    <property type="match status" value="1"/>
</dbReference>
<evidence type="ECO:0000256" key="4">
    <source>
        <dbReference type="PROSITE-ProRule" id="PRU00175"/>
    </source>
</evidence>
<keyword evidence="3" id="KW-0862">Zinc</keyword>
<evidence type="ECO:0000256" key="2">
    <source>
        <dbReference type="ARBA" id="ARBA00022771"/>
    </source>
</evidence>
<dbReference type="SUPFAM" id="SSF57850">
    <property type="entry name" value="RING/U-box"/>
    <property type="match status" value="1"/>
</dbReference>
<evidence type="ECO:0000313" key="7">
    <source>
        <dbReference type="Proteomes" id="UP001497525"/>
    </source>
</evidence>
<accession>A0AAV2TWF8</accession>
<keyword evidence="2 4" id="KW-0863">Zinc-finger</keyword>
<evidence type="ECO:0000256" key="1">
    <source>
        <dbReference type="ARBA" id="ARBA00022723"/>
    </source>
</evidence>
<dbReference type="Pfam" id="PF00097">
    <property type="entry name" value="zf-C3HC4"/>
    <property type="match status" value="1"/>
</dbReference>
<dbReference type="InterPro" id="IPR036397">
    <property type="entry name" value="RNaseH_sf"/>
</dbReference>
<evidence type="ECO:0000259" key="5">
    <source>
        <dbReference type="PROSITE" id="PS50089"/>
    </source>
</evidence>
<dbReference type="SUPFAM" id="SSF53098">
    <property type="entry name" value="Ribonuclease H-like"/>
    <property type="match status" value="1"/>
</dbReference>
<comment type="caution">
    <text evidence="6">The sequence shown here is derived from an EMBL/GenBank/DDBJ whole genome shotgun (WGS) entry which is preliminary data.</text>
</comment>